<name>A0A1I3EXM7_SELRU</name>
<evidence type="ECO:0000256" key="2">
    <source>
        <dbReference type="ARBA" id="ARBA00008622"/>
    </source>
</evidence>
<dbReference type="Gene3D" id="1.20.950.20">
    <property type="entry name" value="Transmembrane di-heme cytochromes, Chain C"/>
    <property type="match status" value="1"/>
</dbReference>
<feature type="transmembrane region" description="Helical" evidence="12">
    <location>
        <begin position="174"/>
        <end position="195"/>
    </location>
</feature>
<keyword evidence="6 12" id="KW-0812">Transmembrane</keyword>
<evidence type="ECO:0000259" key="13">
    <source>
        <dbReference type="Pfam" id="PF01292"/>
    </source>
</evidence>
<dbReference type="PANTHER" id="PTHR30485:SF0">
    <property type="entry name" value="NI_FE-HYDROGENASE 1 B-TYPE CYTOCHROME SUBUNIT-RELATED"/>
    <property type="match status" value="1"/>
</dbReference>
<evidence type="ECO:0000256" key="8">
    <source>
        <dbReference type="ARBA" id="ARBA00022982"/>
    </source>
</evidence>
<dbReference type="GO" id="GO:0022904">
    <property type="term" value="P:respiratory electron transport chain"/>
    <property type="evidence" value="ECO:0007669"/>
    <property type="project" value="InterPro"/>
</dbReference>
<evidence type="ECO:0000256" key="6">
    <source>
        <dbReference type="ARBA" id="ARBA00022692"/>
    </source>
</evidence>
<evidence type="ECO:0000256" key="11">
    <source>
        <dbReference type="ARBA" id="ARBA00023136"/>
    </source>
</evidence>
<dbReference type="InterPro" id="IPR016174">
    <property type="entry name" value="Di-haem_cyt_TM"/>
</dbReference>
<dbReference type="GO" id="GO:0020037">
    <property type="term" value="F:heme binding"/>
    <property type="evidence" value="ECO:0007669"/>
    <property type="project" value="TreeGrafter"/>
</dbReference>
<dbReference type="AlphaFoldDB" id="A0A1I3EXM7"/>
<evidence type="ECO:0000256" key="5">
    <source>
        <dbReference type="ARBA" id="ARBA00022617"/>
    </source>
</evidence>
<dbReference type="NCBIfam" id="TIGR02125">
    <property type="entry name" value="CytB-hydogenase"/>
    <property type="match status" value="1"/>
</dbReference>
<organism evidence="14 15">
    <name type="scientific">Selenomonas ruminantium</name>
    <dbReference type="NCBI Taxonomy" id="971"/>
    <lineage>
        <taxon>Bacteria</taxon>
        <taxon>Bacillati</taxon>
        <taxon>Bacillota</taxon>
        <taxon>Negativicutes</taxon>
        <taxon>Selenomonadales</taxon>
        <taxon>Selenomonadaceae</taxon>
        <taxon>Selenomonas</taxon>
    </lineage>
</organism>
<dbReference type="PANTHER" id="PTHR30485">
    <property type="entry name" value="NI/FE-HYDROGENASE 1 B-TYPE CYTOCHROME SUBUNIT"/>
    <property type="match status" value="1"/>
</dbReference>
<dbReference type="InterPro" id="IPR051542">
    <property type="entry name" value="Hydrogenase_cytochrome"/>
</dbReference>
<dbReference type="RefSeq" id="WP_075443584.1">
    <property type="nucleotide sequence ID" value="NZ_FOQK01000012.1"/>
</dbReference>
<evidence type="ECO:0000256" key="10">
    <source>
        <dbReference type="ARBA" id="ARBA00023004"/>
    </source>
</evidence>
<evidence type="ECO:0000256" key="4">
    <source>
        <dbReference type="ARBA" id="ARBA00022475"/>
    </source>
</evidence>
<evidence type="ECO:0000256" key="9">
    <source>
        <dbReference type="ARBA" id="ARBA00022989"/>
    </source>
</evidence>
<dbReference type="InterPro" id="IPR000516">
    <property type="entry name" value="Ni-dep_Hydgase_cyt-B"/>
</dbReference>
<dbReference type="GO" id="GO:0005886">
    <property type="term" value="C:plasma membrane"/>
    <property type="evidence" value="ECO:0007669"/>
    <property type="project" value="UniProtKB-SubCell"/>
</dbReference>
<evidence type="ECO:0000256" key="1">
    <source>
        <dbReference type="ARBA" id="ARBA00004651"/>
    </source>
</evidence>
<dbReference type="Pfam" id="PF01292">
    <property type="entry name" value="Ni_hydr_CYTB"/>
    <property type="match status" value="1"/>
</dbReference>
<feature type="transmembrane region" description="Helical" evidence="12">
    <location>
        <begin position="129"/>
        <end position="148"/>
    </location>
</feature>
<gene>
    <name evidence="14" type="ORF">SAMN04487861_11214</name>
</gene>
<evidence type="ECO:0000256" key="3">
    <source>
        <dbReference type="ARBA" id="ARBA00022448"/>
    </source>
</evidence>
<proteinExistence type="inferred from homology"/>
<feature type="transmembrane region" description="Helical" evidence="12">
    <location>
        <begin position="21"/>
        <end position="41"/>
    </location>
</feature>
<keyword evidence="7" id="KW-0479">Metal-binding</keyword>
<dbReference type="EMBL" id="FOQK01000012">
    <property type="protein sequence ID" value="SFI03749.1"/>
    <property type="molecule type" value="Genomic_DNA"/>
</dbReference>
<dbReference type="PROSITE" id="PS00882">
    <property type="entry name" value="NI_HGENASE_CYTB_1"/>
    <property type="match status" value="1"/>
</dbReference>
<dbReference type="PRINTS" id="PR00161">
    <property type="entry name" value="NIHGNASECYTB"/>
</dbReference>
<keyword evidence="9 12" id="KW-1133">Transmembrane helix</keyword>
<sequence>MKEEKRKIYYLFSPYLRIFHWIMVLAIIVLFVTGLLVTKPVTVLGIEPTYTSMSMDWVRNIHFIAAFAFCAAFILRIYGFIVNKGDRLFPRVWEGHFYSETIDVALHYMLLKPHHAPFLRNPLARASYAGLYGMVLVEILTGFAMYYMTEPSNIGGILFGWVNVVLGGEMMTHWVHHIFAWLIIVFAIGHVYMVLRADIMEAEGEASSMFSGVKFLEHVPKDANEVEPPKVQK</sequence>
<keyword evidence="11 12" id="KW-0472">Membrane</keyword>
<keyword evidence="4" id="KW-1003">Cell membrane</keyword>
<dbReference type="GO" id="GO:0009055">
    <property type="term" value="F:electron transfer activity"/>
    <property type="evidence" value="ECO:0007669"/>
    <property type="project" value="InterPro"/>
</dbReference>
<comment type="subcellular location">
    <subcellularLocation>
        <location evidence="1">Cell membrane</location>
        <topology evidence="1">Multi-pass membrane protein</topology>
    </subcellularLocation>
</comment>
<feature type="domain" description="Cytochrome b561 bacterial/Ni-hydrogenase" evidence="13">
    <location>
        <begin position="12"/>
        <end position="212"/>
    </location>
</feature>
<keyword evidence="10" id="KW-0408">Iron</keyword>
<evidence type="ECO:0000256" key="7">
    <source>
        <dbReference type="ARBA" id="ARBA00022723"/>
    </source>
</evidence>
<dbReference type="InterPro" id="IPR011577">
    <property type="entry name" value="Cyt_b561_bac/Ni-Hgenase"/>
</dbReference>
<keyword evidence="5" id="KW-0349">Heme</keyword>
<dbReference type="Proteomes" id="UP000183639">
    <property type="component" value="Unassembled WGS sequence"/>
</dbReference>
<evidence type="ECO:0000256" key="12">
    <source>
        <dbReference type="SAM" id="Phobius"/>
    </source>
</evidence>
<protein>
    <submittedName>
        <fullName evidence="14">Ni/Fe-hydrogenase 1 B-type cytochrome subunit</fullName>
    </submittedName>
</protein>
<dbReference type="GO" id="GO:0005506">
    <property type="term" value="F:iron ion binding"/>
    <property type="evidence" value="ECO:0007669"/>
    <property type="project" value="InterPro"/>
</dbReference>
<comment type="similarity">
    <text evidence="2">Belongs to the HupC/HyaC/HydC family.</text>
</comment>
<evidence type="ECO:0000313" key="14">
    <source>
        <dbReference type="EMBL" id="SFI03749.1"/>
    </source>
</evidence>
<reference evidence="14 15" key="1">
    <citation type="submission" date="2016-10" db="EMBL/GenBank/DDBJ databases">
        <authorList>
            <person name="de Groot N.N."/>
        </authorList>
    </citation>
    <scope>NUCLEOTIDE SEQUENCE [LARGE SCALE GENOMIC DNA]</scope>
    <source>
        <strain evidence="14 15">Z108</strain>
    </source>
</reference>
<accession>A0A1I3EXM7</accession>
<keyword evidence="8" id="KW-0249">Electron transport</keyword>
<feature type="transmembrane region" description="Helical" evidence="12">
    <location>
        <begin position="61"/>
        <end position="81"/>
    </location>
</feature>
<dbReference type="OrthoDB" id="197262at2"/>
<keyword evidence="3" id="KW-0813">Transport</keyword>
<evidence type="ECO:0000313" key="15">
    <source>
        <dbReference type="Proteomes" id="UP000183639"/>
    </source>
</evidence>
<dbReference type="SUPFAM" id="SSF81342">
    <property type="entry name" value="Transmembrane di-heme cytochromes"/>
    <property type="match status" value="1"/>
</dbReference>